<keyword evidence="2" id="KW-0378">Hydrolase</keyword>
<dbReference type="EMBL" id="CAIZ01000164">
    <property type="protein sequence ID" value="CCH71359.1"/>
    <property type="molecule type" value="Genomic_DNA"/>
</dbReference>
<reference evidence="2 3" key="1">
    <citation type="journal article" date="2013" name="ISME J.">
        <title>A metabolic model for members of the genus Tetrasphaera involved in enhanced biological phosphorus removal.</title>
        <authorList>
            <person name="Kristiansen R."/>
            <person name="Nguyen H.T.T."/>
            <person name="Saunders A.M."/>
            <person name="Nielsen J.L."/>
            <person name="Wimmer R."/>
            <person name="Le V.Q."/>
            <person name="McIlroy S.J."/>
            <person name="Petrovski S."/>
            <person name="Seviour R.J."/>
            <person name="Calteau A."/>
            <person name="Nielsen K.L."/>
            <person name="Nielsen P.H."/>
        </authorList>
    </citation>
    <scope>NUCLEOTIDE SEQUENCE [LARGE SCALE GENOMIC DNA]</scope>
    <source>
        <strain evidence="2 3">Lp2</strain>
    </source>
</reference>
<protein>
    <submittedName>
        <fullName evidence="2">Putative hydrolase</fullName>
    </submittedName>
</protein>
<organism evidence="2 3">
    <name type="scientific">Phycicoccus elongatus Lp2</name>
    <dbReference type="NCBI Taxonomy" id="1193181"/>
    <lineage>
        <taxon>Bacteria</taxon>
        <taxon>Bacillati</taxon>
        <taxon>Actinomycetota</taxon>
        <taxon>Actinomycetes</taxon>
        <taxon>Micrococcales</taxon>
        <taxon>Intrasporangiaceae</taxon>
        <taxon>Phycicoccus</taxon>
    </lineage>
</organism>
<name>N0E6D6_9MICO</name>
<feature type="domain" description="AB hydrolase-1" evidence="1">
    <location>
        <begin position="40"/>
        <end position="292"/>
    </location>
</feature>
<keyword evidence="3" id="KW-1185">Reference proteome</keyword>
<dbReference type="GO" id="GO:0016787">
    <property type="term" value="F:hydrolase activity"/>
    <property type="evidence" value="ECO:0007669"/>
    <property type="project" value="UniProtKB-KW"/>
</dbReference>
<evidence type="ECO:0000313" key="2">
    <source>
        <dbReference type="EMBL" id="CCH71359.1"/>
    </source>
</evidence>
<evidence type="ECO:0000259" key="1">
    <source>
        <dbReference type="Pfam" id="PF00561"/>
    </source>
</evidence>
<dbReference type="InterPro" id="IPR029058">
    <property type="entry name" value="AB_hydrolase_fold"/>
</dbReference>
<evidence type="ECO:0000313" key="3">
    <source>
        <dbReference type="Proteomes" id="UP000013167"/>
    </source>
</evidence>
<dbReference type="Proteomes" id="UP000013167">
    <property type="component" value="Unassembled WGS sequence"/>
</dbReference>
<dbReference type="AlphaFoldDB" id="N0E6D6"/>
<dbReference type="STRING" id="1193181.BN10_900045"/>
<dbReference type="PANTHER" id="PTHR46438">
    <property type="entry name" value="ALPHA/BETA-HYDROLASES SUPERFAMILY PROTEIN"/>
    <property type="match status" value="1"/>
</dbReference>
<dbReference type="RefSeq" id="WP_010851186.1">
    <property type="nucleotide sequence ID" value="NZ_HF570956.1"/>
</dbReference>
<dbReference type="PRINTS" id="PR00111">
    <property type="entry name" value="ABHYDROLASE"/>
</dbReference>
<comment type="caution">
    <text evidence="2">The sequence shown here is derived from an EMBL/GenBank/DDBJ whole genome shotgun (WGS) entry which is preliminary data.</text>
</comment>
<dbReference type="InterPro" id="IPR000073">
    <property type="entry name" value="AB_hydrolase_1"/>
</dbReference>
<gene>
    <name evidence="2" type="ORF">BN10_900045</name>
</gene>
<dbReference type="Pfam" id="PF00561">
    <property type="entry name" value="Abhydrolase_1"/>
    <property type="match status" value="1"/>
</dbReference>
<dbReference type="HOGENOM" id="CLU_020336_13_4_11"/>
<proteinExistence type="predicted"/>
<accession>N0E6D6</accession>
<dbReference type="OrthoDB" id="9770427at2"/>
<sequence length="319" mass="34119">MTADLAHATPWGATHHHTDLGGDVHWIHWDAPEGGVDATPMVLVHGLGGSHTNWLEVGQMWSQHREVFALDLRGFGLTAGHPADTAVLANRDLVVAFLEHVVRRPAIVVGNSMGGMISTFVTRSRPDLVAGLVLVDPALPAVPVRPDPVVASRFAVFALPGVAEAGLRRARQTLPPRVLAEQVAALVFADRSKGSQAVMDVNVEVATRRGAIDGAMGDIDRSFTRAARSLLVVVGRPRRYAAHLAALPGPVLLLHGDKDRLVSVEAARRTARANPDWDYVEFAGVGHVPQMEVPQSVAAVVDEWIERRVEGTSAAGSDE</sequence>
<dbReference type="SUPFAM" id="SSF53474">
    <property type="entry name" value="alpha/beta-Hydrolases"/>
    <property type="match status" value="1"/>
</dbReference>
<dbReference type="PANTHER" id="PTHR46438:SF2">
    <property type="entry name" value="ALPHA_BETA-HYDROLASES SUPERFAMILY PROTEIN"/>
    <property type="match status" value="1"/>
</dbReference>
<dbReference type="Gene3D" id="3.40.50.1820">
    <property type="entry name" value="alpha/beta hydrolase"/>
    <property type="match status" value="1"/>
</dbReference>
<dbReference type="eggNOG" id="COG2267">
    <property type="taxonomic scope" value="Bacteria"/>
</dbReference>